<evidence type="ECO:0000313" key="3">
    <source>
        <dbReference type="Proteomes" id="UP000216871"/>
    </source>
</evidence>
<protein>
    <submittedName>
        <fullName evidence="2">Uncharacterized protein</fullName>
    </submittedName>
</protein>
<gene>
    <name evidence="2" type="ORF">BMYO_1002</name>
</gene>
<keyword evidence="3" id="KW-1185">Reference proteome</keyword>
<evidence type="ECO:0000256" key="1">
    <source>
        <dbReference type="SAM" id="MobiDB-lite"/>
    </source>
</evidence>
<evidence type="ECO:0000313" key="2">
    <source>
        <dbReference type="EMBL" id="OZG60043.1"/>
    </source>
</evidence>
<dbReference type="AlphaFoldDB" id="A0A261FM49"/>
<accession>A0A261FM49</accession>
<sequence length="144" mass="14924">MNGQSMERTRHISITRTSDDGSITRTEVHITKVSHTTVEADGGMAVFAAVGQVGGGVDVGRRVGAANDGAEESDMGGVFGGDDAGDTVDAADTGKCFDPTSCCSAREQAMIAALRAYLRPEVAPECLMAKLKATLDHCCGEDGR</sequence>
<dbReference type="EMBL" id="MWWW01000010">
    <property type="protein sequence ID" value="OZG60043.1"/>
    <property type="molecule type" value="Genomic_DNA"/>
</dbReference>
<proteinExistence type="predicted"/>
<feature type="region of interest" description="Disordered" evidence="1">
    <location>
        <begin position="1"/>
        <end position="20"/>
    </location>
</feature>
<comment type="caution">
    <text evidence="2">The sequence shown here is derived from an EMBL/GenBank/DDBJ whole genome shotgun (WGS) entry which is preliminary data.</text>
</comment>
<dbReference type="Proteomes" id="UP000216871">
    <property type="component" value="Unassembled WGS sequence"/>
</dbReference>
<organism evidence="2 3">
    <name type="scientific">Bifidobacterium myosotis</name>
    <dbReference type="NCBI Taxonomy" id="1630166"/>
    <lineage>
        <taxon>Bacteria</taxon>
        <taxon>Bacillati</taxon>
        <taxon>Actinomycetota</taxon>
        <taxon>Actinomycetes</taxon>
        <taxon>Bifidobacteriales</taxon>
        <taxon>Bifidobacteriaceae</taxon>
        <taxon>Bifidobacterium</taxon>
    </lineage>
</organism>
<reference evidence="2 3" key="1">
    <citation type="journal article" date="2017" name="BMC Genomics">
        <title>Comparative genomic and phylogenomic analyses of the Bifidobacteriaceae family.</title>
        <authorList>
            <person name="Lugli G.A."/>
            <person name="Milani C."/>
            <person name="Turroni F."/>
            <person name="Duranti S."/>
            <person name="Mancabelli L."/>
            <person name="Mangifesta M."/>
            <person name="Ferrario C."/>
            <person name="Modesto M."/>
            <person name="Mattarelli P."/>
            <person name="Jiri K."/>
            <person name="van Sinderen D."/>
            <person name="Ventura M."/>
        </authorList>
    </citation>
    <scope>NUCLEOTIDE SEQUENCE [LARGE SCALE GENOMIC DNA]</scope>
    <source>
        <strain evidence="2 3">DSM 100196</strain>
    </source>
</reference>
<name>A0A261FM49_9BIFI</name>